<dbReference type="Proteomes" id="UP000215335">
    <property type="component" value="Unassembled WGS sequence"/>
</dbReference>
<protein>
    <submittedName>
        <fullName evidence="1">Uncharacterized protein</fullName>
    </submittedName>
</protein>
<evidence type="ECO:0000313" key="1">
    <source>
        <dbReference type="EMBL" id="OXU23379.1"/>
    </source>
</evidence>
<proteinExistence type="predicted"/>
<dbReference type="AlphaFoldDB" id="A0A232EYJ1"/>
<organism evidence="1 2">
    <name type="scientific">Trichomalopsis sarcophagae</name>
    <dbReference type="NCBI Taxonomy" id="543379"/>
    <lineage>
        <taxon>Eukaryota</taxon>
        <taxon>Metazoa</taxon>
        <taxon>Ecdysozoa</taxon>
        <taxon>Arthropoda</taxon>
        <taxon>Hexapoda</taxon>
        <taxon>Insecta</taxon>
        <taxon>Pterygota</taxon>
        <taxon>Neoptera</taxon>
        <taxon>Endopterygota</taxon>
        <taxon>Hymenoptera</taxon>
        <taxon>Apocrita</taxon>
        <taxon>Proctotrupomorpha</taxon>
        <taxon>Chalcidoidea</taxon>
        <taxon>Pteromalidae</taxon>
        <taxon>Pteromalinae</taxon>
        <taxon>Trichomalopsis</taxon>
    </lineage>
</organism>
<reference evidence="1 2" key="1">
    <citation type="journal article" date="2017" name="Curr. Biol.">
        <title>The Evolution of Venom by Co-option of Single-Copy Genes.</title>
        <authorList>
            <person name="Martinson E.O."/>
            <person name="Mrinalini"/>
            <person name="Kelkar Y.D."/>
            <person name="Chang C.H."/>
            <person name="Werren J.H."/>
        </authorList>
    </citation>
    <scope>NUCLEOTIDE SEQUENCE [LARGE SCALE GENOMIC DNA]</scope>
    <source>
        <strain evidence="1 2">Alberta</strain>
        <tissue evidence="1">Whole body</tissue>
    </source>
</reference>
<gene>
    <name evidence="1" type="ORF">TSAR_012907</name>
</gene>
<name>A0A232EYJ1_9HYME</name>
<evidence type="ECO:0000313" key="2">
    <source>
        <dbReference type="Proteomes" id="UP000215335"/>
    </source>
</evidence>
<keyword evidence="2" id="KW-1185">Reference proteome</keyword>
<comment type="caution">
    <text evidence="1">The sequence shown here is derived from an EMBL/GenBank/DDBJ whole genome shotgun (WGS) entry which is preliminary data.</text>
</comment>
<sequence>MLPSPGTPGAGMAFFWSRRAVNFAAAAKAKQATGSKDTAKKCLALRRMSRRFQGTKLPKIHSASRAGIRY</sequence>
<dbReference type="EMBL" id="NNAY01001629">
    <property type="protein sequence ID" value="OXU23379.1"/>
    <property type="molecule type" value="Genomic_DNA"/>
</dbReference>
<accession>A0A232EYJ1</accession>